<reference evidence="1" key="1">
    <citation type="submission" date="2014-11" db="EMBL/GenBank/DDBJ databases">
        <authorList>
            <person name="Amaro Gonzalez C."/>
        </authorList>
    </citation>
    <scope>NUCLEOTIDE SEQUENCE</scope>
</reference>
<accession>A0A0E9RG07</accession>
<evidence type="ECO:0000313" key="1">
    <source>
        <dbReference type="EMBL" id="JAH28076.1"/>
    </source>
</evidence>
<organism evidence="1">
    <name type="scientific">Anguilla anguilla</name>
    <name type="common">European freshwater eel</name>
    <name type="synonym">Muraena anguilla</name>
    <dbReference type="NCBI Taxonomy" id="7936"/>
    <lineage>
        <taxon>Eukaryota</taxon>
        <taxon>Metazoa</taxon>
        <taxon>Chordata</taxon>
        <taxon>Craniata</taxon>
        <taxon>Vertebrata</taxon>
        <taxon>Euteleostomi</taxon>
        <taxon>Actinopterygii</taxon>
        <taxon>Neopterygii</taxon>
        <taxon>Teleostei</taxon>
        <taxon>Anguilliformes</taxon>
        <taxon>Anguillidae</taxon>
        <taxon>Anguilla</taxon>
    </lineage>
</organism>
<reference evidence="1" key="2">
    <citation type="journal article" date="2015" name="Fish Shellfish Immunol.">
        <title>Early steps in the European eel (Anguilla anguilla)-Vibrio vulnificus interaction in the gills: Role of the RtxA13 toxin.</title>
        <authorList>
            <person name="Callol A."/>
            <person name="Pajuelo D."/>
            <person name="Ebbesson L."/>
            <person name="Teles M."/>
            <person name="MacKenzie S."/>
            <person name="Amaro C."/>
        </authorList>
    </citation>
    <scope>NUCLEOTIDE SEQUENCE</scope>
</reference>
<protein>
    <submittedName>
        <fullName evidence="1">Uncharacterized protein</fullName>
    </submittedName>
</protein>
<dbReference type="EMBL" id="GBXM01080501">
    <property type="protein sequence ID" value="JAH28076.1"/>
    <property type="molecule type" value="Transcribed_RNA"/>
</dbReference>
<proteinExistence type="predicted"/>
<dbReference type="AlphaFoldDB" id="A0A0E9RG07"/>
<sequence length="36" mass="3970">MSDFSSSPLVSYDKTSLVRVSPMKVLSMVLSFGPFE</sequence>
<name>A0A0E9RG07_ANGAN</name>